<dbReference type="PANTHER" id="PTHR43292:SF4">
    <property type="entry name" value="ACYL-COA DEHYDROGENASE FADE34"/>
    <property type="match status" value="1"/>
</dbReference>
<reference evidence="3 4" key="1">
    <citation type="journal article" date="2019" name="Emerg. Microbes Infect.">
        <title>Comprehensive subspecies identification of 175 nontuberculous mycobacteria species based on 7547 genomic profiles.</title>
        <authorList>
            <person name="Matsumoto Y."/>
            <person name="Kinjo T."/>
            <person name="Motooka D."/>
            <person name="Nabeya D."/>
            <person name="Jung N."/>
            <person name="Uechi K."/>
            <person name="Horii T."/>
            <person name="Iida T."/>
            <person name="Fujita J."/>
            <person name="Nakamura S."/>
        </authorList>
    </citation>
    <scope>NUCLEOTIDE SEQUENCE [LARGE SCALE GENOMIC DNA]</scope>
    <source>
        <strain evidence="3 4">JCM 17783</strain>
    </source>
</reference>
<dbReference type="GO" id="GO:0005886">
    <property type="term" value="C:plasma membrane"/>
    <property type="evidence" value="ECO:0007669"/>
    <property type="project" value="TreeGrafter"/>
</dbReference>
<dbReference type="KEGG" id="msto:MSTO_51900"/>
<dbReference type="GO" id="GO:0050660">
    <property type="term" value="F:flavin adenine dinucleotide binding"/>
    <property type="evidence" value="ECO:0007669"/>
    <property type="project" value="InterPro"/>
</dbReference>
<dbReference type="PANTHER" id="PTHR43292">
    <property type="entry name" value="ACYL-COA DEHYDROGENASE"/>
    <property type="match status" value="1"/>
</dbReference>
<feature type="domain" description="Acyl-CoA dehydrogenase/oxidase N-terminal" evidence="2">
    <location>
        <begin position="8"/>
        <end position="73"/>
    </location>
</feature>
<evidence type="ECO:0000256" key="1">
    <source>
        <dbReference type="ARBA" id="ARBA00023002"/>
    </source>
</evidence>
<gene>
    <name evidence="3" type="ORF">MSTO_51900</name>
</gene>
<dbReference type="InterPro" id="IPR052161">
    <property type="entry name" value="Mycobact_Acyl-CoA_DH"/>
</dbReference>
<dbReference type="Proteomes" id="UP000467130">
    <property type="component" value="Chromosome"/>
</dbReference>
<sequence length="74" mass="8384">MDFSYPAELEQFRIALRDWLCANLTDELVAARRPSGRDDASFEMLRGWSRTMSDAGWAAVSWPREYGGRGATVL</sequence>
<dbReference type="InterPro" id="IPR009100">
    <property type="entry name" value="AcylCoA_DH/oxidase_NM_dom_sf"/>
</dbReference>
<dbReference type="AlphaFoldDB" id="A0A7I7QF65"/>
<dbReference type="Pfam" id="PF02771">
    <property type="entry name" value="Acyl-CoA_dh_N"/>
    <property type="match status" value="1"/>
</dbReference>
<dbReference type="InterPro" id="IPR037069">
    <property type="entry name" value="AcylCoA_DH/ox_N_sf"/>
</dbReference>
<evidence type="ECO:0000313" key="3">
    <source>
        <dbReference type="EMBL" id="BBY24985.1"/>
    </source>
</evidence>
<dbReference type="EMBL" id="AP022587">
    <property type="protein sequence ID" value="BBY24985.1"/>
    <property type="molecule type" value="Genomic_DNA"/>
</dbReference>
<organism evidence="3 4">
    <name type="scientific">Mycobacterium stomatepiae</name>
    <dbReference type="NCBI Taxonomy" id="470076"/>
    <lineage>
        <taxon>Bacteria</taxon>
        <taxon>Bacillati</taxon>
        <taxon>Actinomycetota</taxon>
        <taxon>Actinomycetes</taxon>
        <taxon>Mycobacteriales</taxon>
        <taxon>Mycobacteriaceae</taxon>
        <taxon>Mycobacterium</taxon>
        <taxon>Mycobacterium simiae complex</taxon>
    </lineage>
</organism>
<accession>A0A7I7QF65</accession>
<dbReference type="GO" id="GO:0016627">
    <property type="term" value="F:oxidoreductase activity, acting on the CH-CH group of donors"/>
    <property type="evidence" value="ECO:0007669"/>
    <property type="project" value="InterPro"/>
</dbReference>
<dbReference type="Gene3D" id="1.10.540.10">
    <property type="entry name" value="Acyl-CoA dehydrogenase/oxidase, N-terminal domain"/>
    <property type="match status" value="1"/>
</dbReference>
<dbReference type="InterPro" id="IPR013786">
    <property type="entry name" value="AcylCoA_DH/ox_N"/>
</dbReference>
<keyword evidence="4" id="KW-1185">Reference proteome</keyword>
<dbReference type="SUPFAM" id="SSF56645">
    <property type="entry name" value="Acyl-CoA dehydrogenase NM domain-like"/>
    <property type="match status" value="1"/>
</dbReference>
<keyword evidence="1" id="KW-0560">Oxidoreductase</keyword>
<evidence type="ECO:0000313" key="4">
    <source>
        <dbReference type="Proteomes" id="UP000467130"/>
    </source>
</evidence>
<evidence type="ECO:0000259" key="2">
    <source>
        <dbReference type="Pfam" id="PF02771"/>
    </source>
</evidence>
<proteinExistence type="predicted"/>
<protein>
    <recommendedName>
        <fullName evidence="2">Acyl-CoA dehydrogenase/oxidase N-terminal domain-containing protein</fullName>
    </recommendedName>
</protein>
<name>A0A7I7QF65_9MYCO</name>